<sequence length="166" mass="18674">MLFVFGDQLSHVFALRREQNSLSQQPSAKASEKVGGYSLLTLIVPREQCEQERSNCPFRVQRSKTYQLTRLFSSSTRCSGTLLAVQTSKVSRPTGLRKLLLDQESPTDDFAQSIACPRLWNCRLPVYPIRLSKVTPWKSLQYIGGMRLASSMKGVSGTMALLPLFR</sequence>
<reference evidence="1" key="1">
    <citation type="submission" date="2015-08" db="EMBL/GenBank/DDBJ databases">
        <title>Complete DNA Sequence of Pseudomonas syringae pv. actinidiae, the Causal Agent of Kiwifruit Canker Disease.</title>
        <authorList>
            <person name="Rikkerink E.H.A."/>
            <person name="Fineran P.C."/>
        </authorList>
    </citation>
    <scope>NUCLEOTIDE SEQUENCE</scope>
    <source>
        <strain evidence="1">KHM 243</strain>
        <plasmid evidence="1">pKHM-1</plasmid>
    </source>
</reference>
<accession>A0A0K2S3I9</accession>
<organism evidence="1">
    <name type="scientific">Citrobacter freundii</name>
    <dbReference type="NCBI Taxonomy" id="546"/>
    <lineage>
        <taxon>Bacteria</taxon>
        <taxon>Pseudomonadati</taxon>
        <taxon>Pseudomonadota</taxon>
        <taxon>Gammaproteobacteria</taxon>
        <taxon>Enterobacterales</taxon>
        <taxon>Enterobacteriaceae</taxon>
        <taxon>Citrobacter</taxon>
        <taxon>Citrobacter freundii complex</taxon>
    </lineage>
</organism>
<keyword evidence="1" id="KW-0614">Plasmid</keyword>
<dbReference type="EMBL" id="AP014939">
    <property type="protein sequence ID" value="BAS21642.1"/>
    <property type="molecule type" value="Genomic_DNA"/>
</dbReference>
<name>A0A0K2S3I9_CITFR</name>
<dbReference type="AlphaFoldDB" id="A0A0K2S3I9"/>
<proteinExistence type="predicted"/>
<geneLocation type="plasmid" evidence="1">
    <name>pKHM-1</name>
</geneLocation>
<protein>
    <submittedName>
        <fullName evidence="1">Uncharacterized protein</fullName>
    </submittedName>
</protein>
<evidence type="ECO:0000313" key="1">
    <source>
        <dbReference type="EMBL" id="BAS21642.1"/>
    </source>
</evidence>